<reference evidence="1 2" key="1">
    <citation type="journal article" date="2011" name="EMBO J.">
        <title>Structural diversity of bacterial flagellar motors.</title>
        <authorList>
            <person name="Chen S."/>
            <person name="Beeby M."/>
            <person name="Murphy G.E."/>
            <person name="Leadbetter J.R."/>
            <person name="Hendrixson D.R."/>
            <person name="Briegel A."/>
            <person name="Li Z."/>
            <person name="Shi J."/>
            <person name="Tocheva E.I."/>
            <person name="Muller A."/>
            <person name="Dobro M.J."/>
            <person name="Jensen G.J."/>
        </authorList>
    </citation>
    <scope>NUCLEOTIDE SEQUENCE [LARGE SCALE GENOMIC DNA]</scope>
    <source>
        <strain evidence="1 2">DSM 6540</strain>
    </source>
</reference>
<sequence length="129" mass="15213">MYGIKENRLPISTMFATLNLKLQGHYQYYGITDNSPSIHIYYFKTIHALFKWLNRRSQKRSYTWEGFNDLLKIFPLARPSKHFLRLTVSKSQDEEPCALIAPVRICEGLSVARRSCYSTKNRHLDKVNR</sequence>
<dbReference type="STRING" id="1009370.ALO_18697"/>
<organism evidence="1 2">
    <name type="scientific">Acetonema longum DSM 6540</name>
    <dbReference type="NCBI Taxonomy" id="1009370"/>
    <lineage>
        <taxon>Bacteria</taxon>
        <taxon>Bacillati</taxon>
        <taxon>Bacillota</taxon>
        <taxon>Negativicutes</taxon>
        <taxon>Acetonemataceae</taxon>
        <taxon>Acetonema</taxon>
    </lineage>
</organism>
<dbReference type="EMBL" id="AFGF01000234">
    <property type="protein sequence ID" value="EGO62232.1"/>
    <property type="molecule type" value="Genomic_DNA"/>
</dbReference>
<comment type="caution">
    <text evidence="1">The sequence shown here is derived from an EMBL/GenBank/DDBJ whole genome shotgun (WGS) entry which is preliminary data.</text>
</comment>
<accession>F7NNP8</accession>
<dbReference type="eggNOG" id="COG3344">
    <property type="taxonomic scope" value="Bacteria"/>
</dbReference>
<evidence type="ECO:0000313" key="2">
    <source>
        <dbReference type="Proteomes" id="UP000003240"/>
    </source>
</evidence>
<dbReference type="AlphaFoldDB" id="F7NNP8"/>
<evidence type="ECO:0000313" key="1">
    <source>
        <dbReference type="EMBL" id="EGO62232.1"/>
    </source>
</evidence>
<proteinExistence type="predicted"/>
<keyword evidence="1" id="KW-0695">RNA-directed DNA polymerase</keyword>
<name>F7NNP8_9FIRM</name>
<keyword evidence="2" id="KW-1185">Reference proteome</keyword>
<dbReference type="GO" id="GO:0003964">
    <property type="term" value="F:RNA-directed DNA polymerase activity"/>
    <property type="evidence" value="ECO:0007669"/>
    <property type="project" value="UniProtKB-KW"/>
</dbReference>
<gene>
    <name evidence="1" type="ORF">ALO_18697</name>
</gene>
<keyword evidence="1" id="KW-0548">Nucleotidyltransferase</keyword>
<protein>
    <submittedName>
        <fullName evidence="1">RNA-directed DNA polymerase</fullName>
    </submittedName>
</protein>
<dbReference type="Proteomes" id="UP000003240">
    <property type="component" value="Unassembled WGS sequence"/>
</dbReference>
<keyword evidence="1" id="KW-0808">Transferase</keyword>